<dbReference type="EMBL" id="WQLW01000006">
    <property type="protein sequence ID" value="MVO09388.1"/>
    <property type="molecule type" value="Genomic_DNA"/>
</dbReference>
<name>A0A6I4IID3_9FLAO</name>
<evidence type="ECO:0000313" key="1">
    <source>
        <dbReference type="EMBL" id="MVO09388.1"/>
    </source>
</evidence>
<keyword evidence="2" id="KW-1185">Reference proteome</keyword>
<dbReference type="RefSeq" id="WP_140997767.1">
    <property type="nucleotide sequence ID" value="NZ_VDCZ01000006.1"/>
</dbReference>
<dbReference type="Proteomes" id="UP000431264">
    <property type="component" value="Unassembled WGS sequence"/>
</dbReference>
<accession>A0A6I4IID3</accession>
<protein>
    <submittedName>
        <fullName evidence="1">Uncharacterized protein</fullName>
    </submittedName>
</protein>
<sequence length="143" mass="16933">MQKITLILIVLFGRDLYSQEFEYKPISESDIKVRFEKNIDTVNNKELAWNWKVMKSEYKEKIRNRILEIEKDIESDSSRLTQIYYYGKRENVELKIDGKFLKPTSSSAEYDSESIYGDSIFKINLCVIPRHSKIQSAALFFKD</sequence>
<evidence type="ECO:0000313" key="2">
    <source>
        <dbReference type="Proteomes" id="UP000431264"/>
    </source>
</evidence>
<reference evidence="2" key="1">
    <citation type="submission" date="2019-05" db="EMBL/GenBank/DDBJ databases">
        <title>Flavobacterium profundi sp. nov., isolated from a deep-sea seamount.</title>
        <authorList>
            <person name="Zhang D.-C."/>
        </authorList>
    </citation>
    <scope>NUCLEOTIDE SEQUENCE [LARGE SCALE GENOMIC DNA]</scope>
    <source>
        <strain evidence="2">TP390</strain>
    </source>
</reference>
<organism evidence="1 2">
    <name type="scientific">Flavobacterium profundi</name>
    <dbReference type="NCBI Taxonomy" id="1774945"/>
    <lineage>
        <taxon>Bacteria</taxon>
        <taxon>Pseudomonadati</taxon>
        <taxon>Bacteroidota</taxon>
        <taxon>Flavobacteriia</taxon>
        <taxon>Flavobacteriales</taxon>
        <taxon>Flavobacteriaceae</taxon>
        <taxon>Flavobacterium</taxon>
    </lineage>
</organism>
<proteinExistence type="predicted"/>
<dbReference type="AlphaFoldDB" id="A0A6I4IID3"/>
<comment type="caution">
    <text evidence="1">The sequence shown here is derived from an EMBL/GenBank/DDBJ whole genome shotgun (WGS) entry which is preliminary data.</text>
</comment>
<gene>
    <name evidence="1" type="ORF">GOQ30_09480</name>
</gene>